<sequence>MVVVIAGTTARGGQLLVDVEAVAADDPYADVEVRGERLDRLRTVGADLVGDGLDLVKECAQRVSGMIATMTDDIEPDELEVQVAVKLDYSLGAVLVGKGTAGAQLQVTMRWNRDR</sequence>
<keyword evidence="3" id="KW-1185">Reference proteome</keyword>
<gene>
    <name evidence="2" type="ORF">PVK37_23385</name>
</gene>
<accession>A0ABY7ZKI5</accession>
<name>A0ABY7ZKI5_9ACTN</name>
<evidence type="ECO:0000259" key="1">
    <source>
        <dbReference type="Pfam" id="PF19493"/>
    </source>
</evidence>
<dbReference type="NCBIfam" id="NF041216">
    <property type="entry name" value="CU044_2847_fam"/>
    <property type="match status" value="1"/>
</dbReference>
<dbReference type="EMBL" id="CP118615">
    <property type="protein sequence ID" value="WDZ83383.1"/>
    <property type="molecule type" value="Genomic_DNA"/>
</dbReference>
<feature type="domain" description="Trypsin-co-occurring" evidence="1">
    <location>
        <begin position="12"/>
        <end position="113"/>
    </location>
</feature>
<evidence type="ECO:0000313" key="2">
    <source>
        <dbReference type="EMBL" id="WDZ83383.1"/>
    </source>
</evidence>
<dbReference type="InterPro" id="IPR045794">
    <property type="entry name" value="Trypco1"/>
</dbReference>
<protein>
    <submittedName>
        <fullName evidence="2">CU044_2847 family protein</fullName>
    </submittedName>
</protein>
<proteinExistence type="predicted"/>
<dbReference type="Pfam" id="PF19493">
    <property type="entry name" value="Trypco1"/>
    <property type="match status" value="1"/>
</dbReference>
<reference evidence="2 3" key="1">
    <citation type="submission" date="2023-02" db="EMBL/GenBank/DDBJ databases">
        <authorList>
            <person name="Mo P."/>
        </authorList>
    </citation>
    <scope>NUCLEOTIDE SEQUENCE [LARGE SCALE GENOMIC DNA]</scope>
    <source>
        <strain evidence="2 3">HUAS 3</strain>
    </source>
</reference>
<dbReference type="Proteomes" id="UP001219605">
    <property type="component" value="Chromosome"/>
</dbReference>
<evidence type="ECO:0000313" key="3">
    <source>
        <dbReference type="Proteomes" id="UP001219605"/>
    </source>
</evidence>
<organism evidence="2 3">
    <name type="scientific">Micromonospora cathayae</name>
    <dbReference type="NCBI Taxonomy" id="3028804"/>
    <lineage>
        <taxon>Bacteria</taxon>
        <taxon>Bacillati</taxon>
        <taxon>Actinomycetota</taxon>
        <taxon>Actinomycetes</taxon>
        <taxon>Micromonosporales</taxon>
        <taxon>Micromonosporaceae</taxon>
        <taxon>Micromonospora</taxon>
    </lineage>
</organism>
<dbReference type="RefSeq" id="WP_275029871.1">
    <property type="nucleotide sequence ID" value="NZ_CP118615.1"/>
</dbReference>